<proteinExistence type="predicted"/>
<dbReference type="EMBL" id="JAFHAP010000004">
    <property type="protein sequence ID" value="MBN2908673.1"/>
    <property type="molecule type" value="Genomic_DNA"/>
</dbReference>
<dbReference type="RefSeq" id="WP_205492984.1">
    <property type="nucleotide sequence ID" value="NZ_JAFHAP010000004.1"/>
</dbReference>
<reference evidence="1" key="1">
    <citation type="journal article" date="2024" name="Int. J. Syst. Evol. Microbiol.">
        <title>Polycladomyces zharkentensis sp. nov., a novel thermophilic cellulose- and starch-degrading member of the Bacillota from a geothermal aquifer in Kazakhstan.</title>
        <authorList>
            <person name="Mashzhan A."/>
            <person name="Kistaubayeva A."/>
            <person name="Javier-Lopez R."/>
            <person name="Bissenova U."/>
            <person name="Bissenbay A."/>
            <person name="Birkeland N.K."/>
        </authorList>
    </citation>
    <scope>NUCLEOTIDE SEQUENCE</scope>
    <source>
        <strain evidence="1">ZKZ2T</strain>
    </source>
</reference>
<name>A0ABS2WGJ0_9BACL</name>
<keyword evidence="2" id="KW-1185">Reference proteome</keyword>
<organism evidence="1 2">
    <name type="scientific">Polycladomyces zharkentensis</name>
    <dbReference type="NCBI Taxonomy" id="2807616"/>
    <lineage>
        <taxon>Bacteria</taxon>
        <taxon>Bacillati</taxon>
        <taxon>Bacillota</taxon>
        <taxon>Bacilli</taxon>
        <taxon>Bacillales</taxon>
        <taxon>Thermoactinomycetaceae</taxon>
        <taxon>Polycladomyces</taxon>
    </lineage>
</organism>
<evidence type="ECO:0000313" key="2">
    <source>
        <dbReference type="Proteomes" id="UP001177120"/>
    </source>
</evidence>
<sequence length="232" mass="28042">MGEQIELADSNGKFVLEATNIIPAVWMSLFDETDIKLEEYHFEYKKEESERRKVFPYLEVKAEVGIRRTVERREMFLKRLPDFFMEYYDAWLSFIKRYPTGTFQCDPCWVLLLSMGTDDTDELTQEVKRLVRTFRTDDDEDWTRLFDHANEGSYTPRNTESIKQDLIIFEESIYNLFGLSAYRYDPQKSEKVWRDLTDWEILFKSRYGRGLMEWTKEDLNKKIPIDIYLMRE</sequence>
<protein>
    <submittedName>
        <fullName evidence="1">Uncharacterized protein</fullName>
    </submittedName>
</protein>
<evidence type="ECO:0000313" key="1">
    <source>
        <dbReference type="EMBL" id="MBN2908673.1"/>
    </source>
</evidence>
<accession>A0ABS2WGJ0</accession>
<comment type="caution">
    <text evidence="1">The sequence shown here is derived from an EMBL/GenBank/DDBJ whole genome shotgun (WGS) entry which is preliminary data.</text>
</comment>
<dbReference type="Proteomes" id="UP001177120">
    <property type="component" value="Unassembled WGS sequence"/>
</dbReference>
<gene>
    <name evidence="1" type="ORF">JQC72_03955</name>
</gene>